<keyword evidence="3" id="KW-1185">Reference proteome</keyword>
<protein>
    <recommendedName>
        <fullName evidence="1">DUF7153 domain-containing protein</fullName>
    </recommendedName>
</protein>
<evidence type="ECO:0000313" key="3">
    <source>
        <dbReference type="Proteomes" id="UP001303046"/>
    </source>
</evidence>
<dbReference type="PANTHER" id="PTHR22198:SF1">
    <property type="entry name" value="FERM DOMAIN-CONTAINING PROTEIN"/>
    <property type="match status" value="1"/>
</dbReference>
<gene>
    <name evidence="2" type="primary">Necator_chrV.g18013</name>
    <name evidence="2" type="ORF">RB195_013223</name>
</gene>
<evidence type="ECO:0000313" key="2">
    <source>
        <dbReference type="EMBL" id="KAK6754087.1"/>
    </source>
</evidence>
<proteinExistence type="predicted"/>
<comment type="caution">
    <text evidence="2">The sequence shown here is derived from an EMBL/GenBank/DDBJ whole genome shotgun (WGS) entry which is preliminary data.</text>
</comment>
<accession>A0ABR1DUK6</accession>
<name>A0ABR1DUK6_NECAM</name>
<feature type="domain" description="DUF7153" evidence="1">
    <location>
        <begin position="136"/>
        <end position="313"/>
    </location>
</feature>
<dbReference type="PANTHER" id="PTHR22198">
    <property type="entry name" value="FERM DOMAIN-CONTAINING PROTEIN"/>
    <property type="match status" value="1"/>
</dbReference>
<evidence type="ECO:0000259" key="1">
    <source>
        <dbReference type="Pfam" id="PF23672"/>
    </source>
</evidence>
<sequence>MPLNTIRRLLPRKVIRDEYSFELLRSSSAHDMMPTSSSSTQLHADLPRYYSNYDHVTIQSTGLLTSSAAPASDAESKNTEEAIDFASEVEAMSDTSALIGFVAGDTPGCSYGFSAEDPIYEKAIADCYIIKESPSFCEGVLLKCIDKQPMFPYLHFSQFQSPDHHQRQSEIEKLIRECKVCPESLFGSYEEVYSIQKTTTAGDTRLPSNRHAGYIVIGFKLLDDSSKQKNLEKSWLSWSGAREIYKHSPRTWNLRRISLRRYTSTTRSSHRPFVYILMCEFGSILHPSNTLQALDMCERLRVRNCGHIALYQVHTAYGATLSSARKVLSTSTAAMKRQAMIRGFSHDVDTPPPGSTDERRSRLRIRENSFQYPDEHYTSYQ</sequence>
<dbReference type="InterPro" id="IPR055577">
    <property type="entry name" value="DUF7153"/>
</dbReference>
<dbReference type="EMBL" id="JAVFWL010000005">
    <property type="protein sequence ID" value="KAK6754087.1"/>
    <property type="molecule type" value="Genomic_DNA"/>
</dbReference>
<reference evidence="2 3" key="1">
    <citation type="submission" date="2023-08" db="EMBL/GenBank/DDBJ databases">
        <title>A Necator americanus chromosomal reference genome.</title>
        <authorList>
            <person name="Ilik V."/>
            <person name="Petrzelkova K.J."/>
            <person name="Pardy F."/>
            <person name="Fuh T."/>
            <person name="Niatou-Singa F.S."/>
            <person name="Gouil Q."/>
            <person name="Baker L."/>
            <person name="Ritchie M.E."/>
            <person name="Jex A.R."/>
            <person name="Gazzola D."/>
            <person name="Li H."/>
            <person name="Toshio Fujiwara R."/>
            <person name="Zhan B."/>
            <person name="Aroian R.V."/>
            <person name="Pafco B."/>
            <person name="Schwarz E.M."/>
        </authorList>
    </citation>
    <scope>NUCLEOTIDE SEQUENCE [LARGE SCALE GENOMIC DNA]</scope>
    <source>
        <strain evidence="2 3">Aroian</strain>
        <tissue evidence="2">Whole animal</tissue>
    </source>
</reference>
<organism evidence="2 3">
    <name type="scientific">Necator americanus</name>
    <name type="common">Human hookworm</name>
    <dbReference type="NCBI Taxonomy" id="51031"/>
    <lineage>
        <taxon>Eukaryota</taxon>
        <taxon>Metazoa</taxon>
        <taxon>Ecdysozoa</taxon>
        <taxon>Nematoda</taxon>
        <taxon>Chromadorea</taxon>
        <taxon>Rhabditida</taxon>
        <taxon>Rhabditina</taxon>
        <taxon>Rhabditomorpha</taxon>
        <taxon>Strongyloidea</taxon>
        <taxon>Ancylostomatidae</taxon>
        <taxon>Bunostominae</taxon>
        <taxon>Necator</taxon>
    </lineage>
</organism>
<dbReference type="Pfam" id="PF23672">
    <property type="entry name" value="DUF7153"/>
    <property type="match status" value="1"/>
</dbReference>
<dbReference type="Proteomes" id="UP001303046">
    <property type="component" value="Unassembled WGS sequence"/>
</dbReference>